<keyword evidence="2" id="KW-0812">Transmembrane</keyword>
<dbReference type="EMBL" id="CP001874">
    <property type="protein sequence ID" value="ADG89750.1"/>
    <property type="molecule type" value="Genomic_DNA"/>
</dbReference>
<evidence type="ECO:0008006" key="5">
    <source>
        <dbReference type="Google" id="ProtNLM"/>
    </source>
</evidence>
<dbReference type="HOGENOM" id="CLU_108059_0_0_11"/>
<dbReference type="eggNOG" id="ENOG503403T">
    <property type="taxonomic scope" value="Bacteria"/>
</dbReference>
<dbReference type="OrthoDB" id="3542492at2"/>
<gene>
    <name evidence="3" type="ordered locus">Tbis_3055</name>
</gene>
<evidence type="ECO:0000256" key="1">
    <source>
        <dbReference type="SAM" id="MobiDB-lite"/>
    </source>
</evidence>
<proteinExistence type="predicted"/>
<evidence type="ECO:0000256" key="2">
    <source>
        <dbReference type="SAM" id="Phobius"/>
    </source>
</evidence>
<dbReference type="Proteomes" id="UP000006640">
    <property type="component" value="Chromosome"/>
</dbReference>
<sequence>MTTSSNDRVKVAAFVGLVAVLAAAGIYLTMSPPPQAGRDEPGERAVSATTAVSTPAPSPAPSRVATTPPTFDVYAYLPLSREELGAAADLARRFTAAYGTFRHDEDPVTVAERLKAFATQELGEQLTRAVTDPAAVQQNRADQVVSQGSAKVSLIRDMSAQQVTFVVRLTRRVTDTRGQREENDDYAVTVIRVGDDWRVYDIQPASAGQEGDSAP</sequence>
<protein>
    <recommendedName>
        <fullName evidence="5">Mce-associated membrane protein</fullName>
    </recommendedName>
</protein>
<accession>D6Y7N9</accession>
<keyword evidence="2" id="KW-0472">Membrane</keyword>
<organism evidence="3 4">
    <name type="scientific">Thermobispora bispora (strain ATCC 19993 / DSM 43833 / CBS 139.67 / JCM 10125 / KCTC 9307 / NBRC 14880 / R51)</name>
    <dbReference type="NCBI Taxonomy" id="469371"/>
    <lineage>
        <taxon>Bacteria</taxon>
        <taxon>Bacillati</taxon>
        <taxon>Actinomycetota</taxon>
        <taxon>Actinomycetes</taxon>
        <taxon>Streptosporangiales</taxon>
        <taxon>Streptosporangiaceae</taxon>
        <taxon>Thermobispora</taxon>
    </lineage>
</organism>
<name>D6Y7N9_THEBD</name>
<feature type="region of interest" description="Disordered" evidence="1">
    <location>
        <begin position="33"/>
        <end position="67"/>
    </location>
</feature>
<dbReference type="STRING" id="469371.Tbis_3055"/>
<evidence type="ECO:0000313" key="4">
    <source>
        <dbReference type="Proteomes" id="UP000006640"/>
    </source>
</evidence>
<dbReference type="RefSeq" id="WP_013133283.1">
    <property type="nucleotide sequence ID" value="NC_014165.1"/>
</dbReference>
<keyword evidence="2" id="KW-1133">Transmembrane helix</keyword>
<feature type="compositionally biased region" description="Low complexity" evidence="1">
    <location>
        <begin position="44"/>
        <end position="67"/>
    </location>
</feature>
<dbReference type="AlphaFoldDB" id="D6Y7N9"/>
<reference evidence="3 4" key="1">
    <citation type="submission" date="2010-01" db="EMBL/GenBank/DDBJ databases">
        <title>The complete genome of Thermobispora bispora DSM 43833.</title>
        <authorList>
            <consortium name="US DOE Joint Genome Institute (JGI-PGF)"/>
            <person name="Lucas S."/>
            <person name="Copeland A."/>
            <person name="Lapidus A."/>
            <person name="Glavina del Rio T."/>
            <person name="Dalin E."/>
            <person name="Tice H."/>
            <person name="Bruce D."/>
            <person name="Goodwin L."/>
            <person name="Pitluck S."/>
            <person name="Kyrpides N."/>
            <person name="Mavromatis K."/>
            <person name="Ivanova N."/>
            <person name="Mikhailova N."/>
            <person name="Chertkov O."/>
            <person name="Brettin T."/>
            <person name="Detter J.C."/>
            <person name="Han C."/>
            <person name="Larimer F."/>
            <person name="Land M."/>
            <person name="Hauser L."/>
            <person name="Markowitz V."/>
            <person name="Cheng J.-F."/>
            <person name="Hugenholtz P."/>
            <person name="Woyke T."/>
            <person name="Wu D."/>
            <person name="Jando M."/>
            <person name="Schneider S."/>
            <person name="Klenk H.-P."/>
            <person name="Eisen J.A."/>
        </authorList>
    </citation>
    <scope>NUCLEOTIDE SEQUENCE [LARGE SCALE GENOMIC DNA]</scope>
    <source>
        <strain evidence="4">ATCC 19993 / DSM 43833 / CBS 139.67 / JCM 10125 / KCTC 9307 / NBRC 14880 / R51</strain>
    </source>
</reference>
<dbReference type="KEGG" id="tbi:Tbis_3055"/>
<keyword evidence="4" id="KW-1185">Reference proteome</keyword>
<evidence type="ECO:0000313" key="3">
    <source>
        <dbReference type="EMBL" id="ADG89750.1"/>
    </source>
</evidence>
<feature type="transmembrane region" description="Helical" evidence="2">
    <location>
        <begin position="12"/>
        <end position="30"/>
    </location>
</feature>